<evidence type="ECO:0000313" key="3">
    <source>
        <dbReference type="Proteomes" id="UP000612352"/>
    </source>
</evidence>
<evidence type="ECO:0000256" key="1">
    <source>
        <dbReference type="SAM" id="MobiDB-lite"/>
    </source>
</evidence>
<dbReference type="EMBL" id="JAEDAJ010000015">
    <property type="protein sequence ID" value="MBK0332882.1"/>
    <property type="molecule type" value="Genomic_DNA"/>
</dbReference>
<accession>A0ABS1BE05</accession>
<feature type="region of interest" description="Disordered" evidence="1">
    <location>
        <begin position="1"/>
        <end position="22"/>
    </location>
</feature>
<gene>
    <name evidence="2" type="ORF">I8D64_15880</name>
</gene>
<name>A0ABS1BE05_9MICO</name>
<organism evidence="2 3">
    <name type="scientific">Brachybacterium halotolerans</name>
    <dbReference type="NCBI Taxonomy" id="2795215"/>
    <lineage>
        <taxon>Bacteria</taxon>
        <taxon>Bacillati</taxon>
        <taxon>Actinomycetota</taxon>
        <taxon>Actinomycetes</taxon>
        <taxon>Micrococcales</taxon>
        <taxon>Dermabacteraceae</taxon>
        <taxon>Brachybacterium</taxon>
    </lineage>
</organism>
<protein>
    <submittedName>
        <fullName evidence="2">DNA starvation/stationary phase protection protein</fullName>
    </submittedName>
</protein>
<evidence type="ECO:0000313" key="2">
    <source>
        <dbReference type="EMBL" id="MBK0332882.1"/>
    </source>
</evidence>
<keyword evidence="3" id="KW-1185">Reference proteome</keyword>
<feature type="non-terminal residue" evidence="2">
    <location>
        <position position="52"/>
    </location>
</feature>
<dbReference type="Proteomes" id="UP000612352">
    <property type="component" value="Unassembled WGS sequence"/>
</dbReference>
<sequence length="52" mass="5500">MNETVDVPTPAGAERTRPENAEGGFLASDALAKNLQRVLVELTALHLVGKQA</sequence>
<comment type="caution">
    <text evidence="2">The sequence shown here is derived from an EMBL/GenBank/DDBJ whole genome shotgun (WGS) entry which is preliminary data.</text>
</comment>
<reference evidence="2 3" key="1">
    <citation type="submission" date="2020-12" db="EMBL/GenBank/DDBJ databases">
        <title>Brachybacterium sp. MASK1Z-5, whole genome shotgun sequence.</title>
        <authorList>
            <person name="Tuo L."/>
        </authorList>
    </citation>
    <scope>NUCLEOTIDE SEQUENCE [LARGE SCALE GENOMIC DNA]</scope>
    <source>
        <strain evidence="2 3">MASK1Z-5</strain>
    </source>
</reference>
<proteinExistence type="predicted"/>